<dbReference type="PANTHER" id="PTHR30189:SF1">
    <property type="entry name" value="LPS-ASSEMBLY PROTEIN LPTD"/>
    <property type="match status" value="1"/>
</dbReference>
<dbReference type="GO" id="GO:0009279">
    <property type="term" value="C:cell outer membrane"/>
    <property type="evidence" value="ECO:0007669"/>
    <property type="project" value="TreeGrafter"/>
</dbReference>
<feature type="domain" description="LptD C-terminal" evidence="3">
    <location>
        <begin position="285"/>
        <end position="624"/>
    </location>
</feature>
<evidence type="ECO:0000259" key="2">
    <source>
        <dbReference type="Pfam" id="PF03968"/>
    </source>
</evidence>
<dbReference type="InterPro" id="IPR007543">
    <property type="entry name" value="LptD_C"/>
</dbReference>
<gene>
    <name evidence="4" type="ORF">MNBD_UNCLBAC01-1834</name>
</gene>
<keyword evidence="1" id="KW-0472">Membrane</keyword>
<dbReference type="Pfam" id="PF04453">
    <property type="entry name" value="LptD"/>
    <property type="match status" value="1"/>
</dbReference>
<evidence type="ECO:0000259" key="3">
    <source>
        <dbReference type="Pfam" id="PF04453"/>
    </source>
</evidence>
<dbReference type="AlphaFoldDB" id="A0A3B1DPK3"/>
<dbReference type="InterPro" id="IPR050218">
    <property type="entry name" value="LptD"/>
</dbReference>
<evidence type="ECO:0008006" key="5">
    <source>
        <dbReference type="Google" id="ProtNLM"/>
    </source>
</evidence>
<proteinExistence type="predicted"/>
<evidence type="ECO:0000313" key="4">
    <source>
        <dbReference type="EMBL" id="VAX36940.1"/>
    </source>
</evidence>
<evidence type="ECO:0000256" key="1">
    <source>
        <dbReference type="ARBA" id="ARBA00023237"/>
    </source>
</evidence>
<reference evidence="4" key="1">
    <citation type="submission" date="2018-06" db="EMBL/GenBank/DDBJ databases">
        <authorList>
            <person name="Zhirakovskaya E."/>
        </authorList>
    </citation>
    <scope>NUCLEOTIDE SEQUENCE</scope>
</reference>
<dbReference type="EMBL" id="UOGJ01000113">
    <property type="protein sequence ID" value="VAX36940.1"/>
    <property type="molecule type" value="Genomic_DNA"/>
</dbReference>
<name>A0A3B1DPK3_9ZZZZ</name>
<dbReference type="InterPro" id="IPR005653">
    <property type="entry name" value="OstA-like_N"/>
</dbReference>
<dbReference type="GO" id="GO:1990351">
    <property type="term" value="C:transporter complex"/>
    <property type="evidence" value="ECO:0007669"/>
    <property type="project" value="TreeGrafter"/>
</dbReference>
<keyword evidence="1" id="KW-0998">Cell outer membrane</keyword>
<sequence length="709" mass="81825">MLTAIKNKILPFYCIFSLLFLTLSHLVFAQSEGQDVELNGDVIEYSRSGEIMTAKGNVVIVRGDTTLTCDRVEFSRKTNIAHANGNVRLVMPTGEISGEKMTFNFSTMQGEFHGAKIISTPYYGSGESVFKESDNKMVIQKGFMTTCDHDTPHYKLVASKMDIYPKDKLVMRHVRMNIGEVPLLYLLRFSQNLNNKEPRVIFTPGFNKRWGTFLLSRWNFFLNESVKGAVHVDAREKTDIAWGVDLEYKTPSIGEGMIRTYYMNERKIDAKRFFQERNSPTIEQERFRIQWRHKWEIDEKTNAIMQYSKLSDSTILKDYFWKENTEASTPNSFFLLTKKLPIGALSFRTDPRINRFESKVERLPELRYDLGNQELWGTGFFLKNTTTYSNLASKSAAPSEARTKTMRFNTDGELSYPMKVGILEVKPFVGSQQTYYSRAKDREKYNSIRGIFRTGASLSTKFYRVFDVNTDAFGLDINRLRHIITPSASYLYQGNPTMPSSQLDSFDGIDSLTNEHSISFSLENKLQTKRNGKSIDLVRFLLSSPFYLKESASKGSFGEIRVDIDIKPTDRVTFYFDSTYDTRRDRLSTANFDMYINGGDKWNVNIGKRWNREADDQLTTEFNYKLNAKWAGRVYTRFDLLNGILKEQRFTVRRDLHAWWLDINFNEIRTQGSEIWLVFTLKAFPDMVLDIAGTSFNQRKAGSQSSGGN</sequence>
<dbReference type="GO" id="GO:0061024">
    <property type="term" value="P:membrane organization"/>
    <property type="evidence" value="ECO:0007669"/>
    <property type="project" value="InterPro"/>
</dbReference>
<dbReference type="PANTHER" id="PTHR30189">
    <property type="entry name" value="LPS-ASSEMBLY PROTEIN"/>
    <property type="match status" value="1"/>
</dbReference>
<protein>
    <recommendedName>
        <fullName evidence="5">LPS-assembly protein LptD</fullName>
    </recommendedName>
</protein>
<feature type="domain" description="Organic solvent tolerance-like N-terminal" evidence="2">
    <location>
        <begin position="39"/>
        <end position="105"/>
    </location>
</feature>
<dbReference type="Pfam" id="PF03968">
    <property type="entry name" value="LptD_N"/>
    <property type="match status" value="1"/>
</dbReference>
<dbReference type="Gene3D" id="2.60.450.10">
    <property type="entry name" value="Lipopolysaccharide (LPS) transport protein A like domain"/>
    <property type="match status" value="1"/>
</dbReference>
<organism evidence="4">
    <name type="scientific">hydrothermal vent metagenome</name>
    <dbReference type="NCBI Taxonomy" id="652676"/>
    <lineage>
        <taxon>unclassified sequences</taxon>
        <taxon>metagenomes</taxon>
        <taxon>ecological metagenomes</taxon>
    </lineage>
</organism>
<accession>A0A3B1DPK3</accession>